<dbReference type="SMART" id="SM00233">
    <property type="entry name" value="PH"/>
    <property type="match status" value="1"/>
</dbReference>
<dbReference type="OMA" id="VHERRSY"/>
<accession>A0A803PN23</accession>
<evidence type="ECO:0000256" key="1">
    <source>
        <dbReference type="ARBA" id="ARBA00022448"/>
    </source>
</evidence>
<dbReference type="InterPro" id="IPR001849">
    <property type="entry name" value="PH_domain"/>
</dbReference>
<dbReference type="InterPro" id="IPR009291">
    <property type="entry name" value="Vps62"/>
</dbReference>
<name>A0A803PN23_CANSA</name>
<dbReference type="GO" id="GO:0006623">
    <property type="term" value="P:protein targeting to vacuole"/>
    <property type="evidence" value="ECO:0007669"/>
    <property type="project" value="TreeGrafter"/>
</dbReference>
<dbReference type="Pfam" id="PF12624">
    <property type="entry name" value="VPS13_N"/>
    <property type="match status" value="1"/>
</dbReference>
<evidence type="ECO:0000259" key="3">
    <source>
        <dbReference type="PROSITE" id="PS50003"/>
    </source>
</evidence>
<dbReference type="Pfam" id="PF25037">
    <property type="entry name" value="VPS13_C"/>
    <property type="match status" value="1"/>
</dbReference>
<keyword evidence="5" id="KW-1185">Reference proteome</keyword>
<sequence length="4276" mass="479632">MPMMIPSMRMSKKVTKMILGMTTAKTLTGVMKRTTTIRMLEDQVAYLLQRYLGNYVRGLNKEALKISVWQGDVELSNMQLKPEALNALKLPVKVKAGFLGSVKLKVPWSRLGQDPVVVHLDRIFLLVEPATQVEGSTEDAIQEAKKSRVREMEIKLVEKAQQLKSEVNQSWLGSLISTIVGNLKLSISNIHIRYEDSESNPGHPFAAGVTLEKLLAVTVDDNGNETFVTGGALDRIQKSVELDRLALYLDSDIVPWHIDKPWEDLLPSEWVQVFRYGTKEGKPADRIVKKHTYILEPISGNAKYTKLRENEQAKSDQPLQNATVNLDDVILCLSKDGYKDMLKLADNFSAFNQRLKYAHFRPHVSVKSDPRSWWKYAYRAVSDQVKKGSGKLPWEQVLKYTRLRKRYISLYASLLKSEPSRVTVDDNKDLEDLDRELDIEVILQWRMLAHKFVEKSTESAHMRKQKSKSSWWSFGWSNEASEDETEPIHFSEEDWEQLNKIIGYKEGDDNKLVLLSGKADALQTSLNIYTKHSATKLIDGPNEYLAELSCEGLHCFIELYPETKKFDVKLGSYRLSSPNGLLAESATNYDSLLGAFCYKPFDMKVDWSMVAKASPCYVTYIKDTIDQIINFFQSSTDVSQTLALEAAAAVQMTIDEVRRTAQEQVNKALKNQSRFLLDIDIAAPKITIPTEFCPDNRHSTKLMLDLGNLVIRTEDELGSSKELDMYLQFNLVLKDVSAFLVDGDYHWGEVPTKKHSTPAHSNYVSLLPVIDNCGAMLKLQQIRMENASYPSTRLAIRLPSLGFHFSPARYHRLMQIAKLFKGEDTEKSDFFQPWNQADFEGWLSLLTRKGVGNREAVWQRRYFCLVGPFLYVLESPGSKSYKQYISLRGKQISRVPPEVVDDADHVLAVSDSSRSDKVVEDANALILQCESDDSRKTWQSRLQGAIYRASASAPVTTLSETSSDADDSEIEVDDKNKAIGLLEMEKIFITGVLDELKVRFSYSDQHDHSFFKVLLTEETRLFEFRAIGGQVEVSIREHDMLIGTVLKSLEIEDLVSLSNGSRPRYVARSFIGSTDAYSTFDDERNQISESNDLESSEGDDKFYEAQENLVESFDYPMQSPRNFSGNFSSQKFLKSDSLSDKLPSFTHISGLLPKDVPTDDVTQTDVMDSFVKAQIVICDQNSPTYDNIDTQVIITLATLSFFCRRPTILAIMEFVNAINVKDESCESFSENSPGTVAKHDIPKNDMIDEQLSTTTQDAVVKGLLGKGKSRVVFNITLNMKRAQILLLNEDETKLSSLSQDNLLTDIKVFPSSFSIKASLGNLRITDDSLPENHMYFWACDMRNPGGSSFVELVFTSFSVGDEDYKGYEYSFFGELSEVRIVYLNRFIQEVVSYFMGLVPNDSKGVAKLKDQLTNSEKWFTTSEIEGSPAVKLDISLRQPIILMPRRTDSLDYLKLDIVHITVQNTFKWCFGSKTDINAVHLEILTIQVEDIHLNVGTGTDLGESIIHDVKGISIVIQRSLRDLLHQIPNTEIKIKIEELKAALSNKEYHIISECAVSNISETPRAIPQLNNDSITTVDVVEAEPIIPHDTSVLESQNANGEAWIVTKVSVFIGLVELRLYTAMARDAPLATVQISGAWLLYKSSSVEEGFLSATLKGFTVCDDREGTEQEFRLAIGKPDNIGSSPLHLSTGNGGDEIQLTNDQNVAKDIDAKLDFTMLILDVKFNQRSTFVSLCIQRPQLLVALDFLLAVVEFFVPTLGSVMNNEEGTQSCQVIDTLILNEPVYKQPSAKFSFSPQRPLVVDDERYDHFVYDGGGGILYLKDRQGFNLTAPSTEAIIYVGSGKRLQFKNIMIKNGLYLDSCISLGSNSSYSVSKDDHVYMEGGNESSIQGSSSIPVNELPSQSSSAESSTEFIIELQAIGPELTFYNTSKDVGKSPLLSNQLLHAQLDAFCRLVMKGETMEMNAKALGLTMESNGIRILEPFDTSISYSNASGKTNIHVSVSDIFMNFSFSILRLFLAVEEDILTFLRMTAKKMTVICSQFDKVGMIKDPNSEQVYAFWRPHAPSGFGILGDFLTPLDKPPTKGVIVVNSNYTRVKRPVSFKLIWPPSESGNSSYGDCCSIWFPEAPKGYVALGCVVSPGRAQPPLSSAFCISASLVCPCSLSDYIAINTVNLGLPSVAFWRVENSIGTFLPVDPTSHNLIGRACDLRHIMFGSLEASSKTSISMNAQSSPSHTLQSERQALNSAQRFETVANFQWIWWNQGSNSRKELSLWRPIVPQGMVYFGDVAVKGYERPRSCIVLRDTEDEVLFKTPLGFQLVGQIKKQKGMESISFWLPQAPPGFVSLGCVACKGTPKLNEFSTLRCMRSDLVTGDQFSEESLWESSDSKVGTGTFSLWEIGNELRTFIVRSGFKKPPKRYALKLADTDMPSASDDTVIDAEIRTFSAALFDDYGGLMVPLFNASLSGIGFSLHGRKDYLNSTVNFSLAARSYNDKYESWEPLVEPVDGFLRYQYDLSAPGAASQLRLTSTRDLNLNISVSNANMIIQAYSSWNNLSNVQAHHATTETFSPSSGGRSIIDIHHKKNYHIIPKNKLGQDIFIKATELRGLTNIIRMPSGDMKPIKVPVSKNMLDSHLKGKLYKKLRTMIIVTIADAELPRSRGLTSPQYTVAIHLTPDRSLPSELMLQQQSARTCGSSSDYMSSEIEVVKWNEVFFFKVDTAEHYTVELIVTDIGKGVPVGFFSAPLKQMAVDENSDSYDHSNRWKWVELTSEETTNEIQGEDSKESRGRVRCSVLFSPRSEIENDDQSAISNQKSGFVQISPTREGPWTTVRLNYAAPAACWRLGSDVVASEVSIKDGNRYVHIRSLVSVCNATEFELELCLVSQASRENMKSPNDASDQEGVQIDFNEICIGSLRPGDTVPIPLSALKQTGVYALRLRPCKLSNPVEYSWSSLVERVNQIEDPSTPYLPQGISVSSLVESEELLYCTEISGTSSSSSQKMWFSVIIKATEIAKDIRSDPIQDWNLVVKSPLSISNFLPLMAEYSVLEMQKNGNFVDCSRGVFGSGKTVNVHNADIRNPLFFSLLPNRTWLPVHEAVPLSHTKTISLRSSVTGRIVHIILEQNFDSEQLLHAKIVKVYAPYWLDIARCPSLTCRLIDITGKKHTRKFSVPFRSKKNNEVVQEEITEEEMHEGHTMTSTLNFKLLGIAVSIAESGNEQFGPIKDLSPLGDMDGAVDLYALNEEGNCMQLSITTKSSPFPSIPTKVVSIRPFITFTNRVGQDILVKLSSQDEPKTLRASDSRVSFLYRQSGGPDKLQVQLDGTNWSFPVEIVKEDTILLTLRRRDGSRIFLRTEIRGYEEGSRFIIVFRLGSTDGPIRIENRSRNQAISIRQSGFDEDTWVHLQPLSTTNFSWEDPYGQQFVDAKVNSGSIVDVWKLDLESVGLHAAENDELGLRFHVVEIADTKVIWFTDKRDSGSISCEEIRLLALARKWEHSYTQTNVQNNTSPIEIIIELGVIGISIIDHKPKELSYIYLERVFISYLTGYDGGTTSRFKLILGHLQLDNQLPLTLMPVLLAPEALSGTHNPVFKMTVTMRNENTDGIQVYPYVYIRVNDRTWRFNIHEPIIWALVDFYNNLHLDRLPKSSSVIEVDPEIHIGLIDISEVRMKLSLETAPAMRPHGMLGVWSPILSAVGNAFKIQVHLRRVMHKDRFMRRSSISSAIGNRIFRDLIHNPLHLLFSVDVLGMTSSTLASLSKGFAELSTDGQFMQLRSKQVWSRKITGVGDGIIQGTEAFAQGVAFGVSGVVKRPMESARENGILGLAHGLGQAFIGFFTQPVSGALDFFSLTVDGIGASCSKCLEALNSKTTFDRVRNPRAIHSDNILREYCEKEALGQMVLYLAEASRHFGCTEIFKEPSKFALSDYYEEHFVVPHKKIVLVTNKRVMLLQCQAPDKMDKKPCKIIWDVPWEGLMALELAKAGFNIPSHLILHLKNFERSESFVRVIKCSAEESGSNEPQAIRICSLVRKMWKTHQSDMKSLVLKVPASQRLVHFAWNEADGRELRTSKSVIRSRELLSDRSASDEKRFVKHVINFTEIWRSEQESKSRCTLSKKQVPEDGRMCSIWRPICPDGYVSIGDIARIGTHPPNVAAVYSNVDRLFAPPVGYDLVWRNCLEDYVAPLSIWLPRAPEGYVSPGCIAVACFEEPEPNAVYCVAESLTEDTEFEEQKVWSAPDSYPWACHIYQVKSDALHFVALRQSKEECDWRPTRVLDDHHSILQSSSSNSQ</sequence>
<feature type="compositionally biased region" description="Polar residues" evidence="2">
    <location>
        <begin position="1884"/>
        <end position="1895"/>
    </location>
</feature>
<evidence type="ECO:0000313" key="4">
    <source>
        <dbReference type="EnsemblPlants" id="cds.evm.model.05.1829"/>
    </source>
</evidence>
<dbReference type="Gramene" id="evm.model.05.1829">
    <property type="protein sequence ID" value="cds.evm.model.05.1829"/>
    <property type="gene ID" value="evm.TU.05.1829"/>
</dbReference>
<dbReference type="InterPro" id="IPR026847">
    <property type="entry name" value="VPS13"/>
</dbReference>
<dbReference type="EnsemblPlants" id="evm.model.05.1829">
    <property type="protein sequence ID" value="cds.evm.model.05.1829"/>
    <property type="gene ID" value="evm.TU.05.1829"/>
</dbReference>
<proteinExistence type="predicted"/>
<dbReference type="InterPro" id="IPR026854">
    <property type="entry name" value="VPS13_N"/>
</dbReference>
<dbReference type="Pfam" id="PF06101">
    <property type="entry name" value="Vps62"/>
    <property type="match status" value="3"/>
</dbReference>
<feature type="domain" description="PH" evidence="3">
    <location>
        <begin position="836"/>
        <end position="947"/>
    </location>
</feature>
<dbReference type="PANTHER" id="PTHR16166">
    <property type="entry name" value="VACUOLAR PROTEIN SORTING-ASSOCIATED PROTEIN VPS13"/>
    <property type="match status" value="1"/>
</dbReference>
<keyword evidence="1" id="KW-0813">Transport</keyword>
<dbReference type="Proteomes" id="UP000596661">
    <property type="component" value="Chromosome 5"/>
</dbReference>
<dbReference type="PROSITE" id="PS50003">
    <property type="entry name" value="PH_DOMAIN"/>
    <property type="match status" value="1"/>
</dbReference>
<reference evidence="4" key="1">
    <citation type="submission" date="2018-11" db="EMBL/GenBank/DDBJ databases">
        <authorList>
            <person name="Grassa J C."/>
        </authorList>
    </citation>
    <scope>NUCLEOTIDE SEQUENCE [LARGE SCALE GENOMIC DNA]</scope>
</reference>
<dbReference type="PANTHER" id="PTHR16166:SF137">
    <property type="entry name" value="PLECKSTRIN HOMOLOGY (PH) DOMAIN-CONTAINING PROTEIN"/>
    <property type="match status" value="1"/>
</dbReference>
<organism evidence="4 5">
    <name type="scientific">Cannabis sativa</name>
    <name type="common">Hemp</name>
    <name type="synonym">Marijuana</name>
    <dbReference type="NCBI Taxonomy" id="3483"/>
    <lineage>
        <taxon>Eukaryota</taxon>
        <taxon>Viridiplantae</taxon>
        <taxon>Streptophyta</taxon>
        <taxon>Embryophyta</taxon>
        <taxon>Tracheophyta</taxon>
        <taxon>Spermatophyta</taxon>
        <taxon>Magnoliopsida</taxon>
        <taxon>eudicotyledons</taxon>
        <taxon>Gunneridae</taxon>
        <taxon>Pentapetalae</taxon>
        <taxon>rosids</taxon>
        <taxon>fabids</taxon>
        <taxon>Rosales</taxon>
        <taxon>Cannabaceae</taxon>
        <taxon>Cannabis</taxon>
    </lineage>
</organism>
<dbReference type="EMBL" id="UZAU01000547">
    <property type="status" value="NOT_ANNOTATED_CDS"/>
    <property type="molecule type" value="Genomic_DNA"/>
</dbReference>
<evidence type="ECO:0000313" key="5">
    <source>
        <dbReference type="Proteomes" id="UP000596661"/>
    </source>
</evidence>
<dbReference type="GO" id="GO:0045053">
    <property type="term" value="P:protein retention in Golgi apparatus"/>
    <property type="evidence" value="ECO:0007669"/>
    <property type="project" value="TreeGrafter"/>
</dbReference>
<dbReference type="Pfam" id="PF00169">
    <property type="entry name" value="PH"/>
    <property type="match status" value="1"/>
</dbReference>
<feature type="region of interest" description="Disordered" evidence="2">
    <location>
        <begin position="1884"/>
        <end position="1903"/>
    </location>
</feature>
<dbReference type="InterPro" id="IPR011993">
    <property type="entry name" value="PH-like_dom_sf"/>
</dbReference>
<evidence type="ECO:0000256" key="2">
    <source>
        <dbReference type="SAM" id="MobiDB-lite"/>
    </source>
</evidence>
<gene>
    <name evidence="4" type="primary">LOC115716091</name>
</gene>
<dbReference type="SUPFAM" id="SSF50729">
    <property type="entry name" value="PH domain-like"/>
    <property type="match status" value="1"/>
</dbReference>
<dbReference type="InterPro" id="IPR056748">
    <property type="entry name" value="VPS13-like_C"/>
</dbReference>
<dbReference type="Gene3D" id="2.30.29.30">
    <property type="entry name" value="Pleckstrin-homology domain (PH domain)/Phosphotyrosine-binding domain (PTB)"/>
    <property type="match status" value="1"/>
</dbReference>
<reference evidence="4" key="2">
    <citation type="submission" date="2021-03" db="UniProtKB">
        <authorList>
            <consortium name="EnsemblPlants"/>
        </authorList>
    </citation>
    <scope>IDENTIFICATION</scope>
</reference>
<protein>
    <recommendedName>
        <fullName evidence="3">PH domain-containing protein</fullName>
    </recommendedName>
</protein>